<keyword evidence="5" id="KW-0723">Serine/threonine-protein kinase</keyword>
<protein>
    <recommendedName>
        <fullName evidence="1">non-specific serine/threonine protein kinase</fullName>
        <ecNumber evidence="1">2.7.11.1</ecNumber>
    </recommendedName>
</protein>
<dbReference type="EC" id="2.7.11.1" evidence="1"/>
<keyword evidence="5" id="KW-0418">Kinase</keyword>
<comment type="caution">
    <text evidence="7">The sequence shown here is derived from an EMBL/GenBank/DDBJ whole genome shotgun (WGS) entry which is preliminary data.</text>
</comment>
<dbReference type="OMA" id="NDYAPRA"/>
<proteinExistence type="inferred from homology"/>
<dbReference type="OrthoDB" id="5800476at2759"/>
<evidence type="ECO:0000313" key="8">
    <source>
        <dbReference type="Proteomes" id="UP001142055"/>
    </source>
</evidence>
<dbReference type="PROSITE" id="PS00108">
    <property type="entry name" value="PROTEIN_KINASE_ST"/>
    <property type="match status" value="1"/>
</dbReference>
<dbReference type="Proteomes" id="UP001142055">
    <property type="component" value="Chromosome 2"/>
</dbReference>
<dbReference type="AlphaFoldDB" id="A0A9Q0MAV0"/>
<dbReference type="SMART" id="SM00220">
    <property type="entry name" value="S_TKc"/>
    <property type="match status" value="1"/>
</dbReference>
<comment type="similarity">
    <text evidence="5">Belongs to the protein kinase superfamily.</text>
</comment>
<dbReference type="InterPro" id="IPR017441">
    <property type="entry name" value="Protein_kinase_ATP_BS"/>
</dbReference>
<keyword evidence="5" id="KW-0808">Transferase</keyword>
<dbReference type="FunFam" id="1.10.510.10:FF:001123">
    <property type="entry name" value="CK1/CK1/CK1-D protein kinase"/>
    <property type="match status" value="1"/>
</dbReference>
<dbReference type="SUPFAM" id="SSF56112">
    <property type="entry name" value="Protein kinase-like (PK-like)"/>
    <property type="match status" value="1"/>
</dbReference>
<organism evidence="7 8">
    <name type="scientific">Blomia tropicalis</name>
    <name type="common">Mite</name>
    <dbReference type="NCBI Taxonomy" id="40697"/>
    <lineage>
        <taxon>Eukaryota</taxon>
        <taxon>Metazoa</taxon>
        <taxon>Ecdysozoa</taxon>
        <taxon>Arthropoda</taxon>
        <taxon>Chelicerata</taxon>
        <taxon>Arachnida</taxon>
        <taxon>Acari</taxon>
        <taxon>Acariformes</taxon>
        <taxon>Sarcoptiformes</taxon>
        <taxon>Astigmata</taxon>
        <taxon>Glycyphagoidea</taxon>
        <taxon>Echimyopodidae</taxon>
        <taxon>Blomia</taxon>
    </lineage>
</organism>
<evidence type="ECO:0000256" key="2">
    <source>
        <dbReference type="ARBA" id="ARBA00022741"/>
    </source>
</evidence>
<evidence type="ECO:0000313" key="7">
    <source>
        <dbReference type="EMBL" id="KAJ6220325.1"/>
    </source>
</evidence>
<dbReference type="Gene3D" id="1.10.510.10">
    <property type="entry name" value="Transferase(Phosphotransferase) domain 1"/>
    <property type="match status" value="1"/>
</dbReference>
<dbReference type="Pfam" id="PF00069">
    <property type="entry name" value="Pkinase"/>
    <property type="match status" value="1"/>
</dbReference>
<evidence type="ECO:0000256" key="3">
    <source>
        <dbReference type="ARBA" id="ARBA00022840"/>
    </source>
</evidence>
<evidence type="ECO:0000256" key="1">
    <source>
        <dbReference type="ARBA" id="ARBA00012513"/>
    </source>
</evidence>
<dbReference type="EMBL" id="JAPWDV010000002">
    <property type="protein sequence ID" value="KAJ6220325.1"/>
    <property type="molecule type" value="Genomic_DNA"/>
</dbReference>
<keyword evidence="8" id="KW-1185">Reference proteome</keyword>
<dbReference type="InterPro" id="IPR008271">
    <property type="entry name" value="Ser/Thr_kinase_AS"/>
</dbReference>
<dbReference type="InterPro" id="IPR000719">
    <property type="entry name" value="Prot_kinase_dom"/>
</dbReference>
<feature type="binding site" evidence="4">
    <location>
        <position position="59"/>
    </location>
    <ligand>
        <name>ATP</name>
        <dbReference type="ChEBI" id="CHEBI:30616"/>
    </ligand>
</feature>
<gene>
    <name evidence="7" type="ORF">RDWZM_006137</name>
</gene>
<feature type="domain" description="Protein kinase" evidence="6">
    <location>
        <begin position="30"/>
        <end position="301"/>
    </location>
</feature>
<keyword evidence="3 4" id="KW-0067">ATP-binding</keyword>
<keyword evidence="2 4" id="KW-0547">Nucleotide-binding</keyword>
<dbReference type="PROSITE" id="PS50011">
    <property type="entry name" value="PROTEIN_KINASE_DOM"/>
    <property type="match status" value="1"/>
</dbReference>
<dbReference type="PROSITE" id="PS00107">
    <property type="entry name" value="PROTEIN_KINASE_ATP"/>
    <property type="match status" value="1"/>
</dbReference>
<dbReference type="InterPro" id="IPR011009">
    <property type="entry name" value="Kinase-like_dom_sf"/>
</dbReference>
<dbReference type="CDD" id="cd14016">
    <property type="entry name" value="STKc_CK1"/>
    <property type="match status" value="1"/>
</dbReference>
<dbReference type="GO" id="GO:0005524">
    <property type="term" value="F:ATP binding"/>
    <property type="evidence" value="ECO:0007669"/>
    <property type="project" value="UniProtKB-UniRule"/>
</dbReference>
<dbReference type="PANTHER" id="PTHR11909">
    <property type="entry name" value="CASEIN KINASE-RELATED"/>
    <property type="match status" value="1"/>
</dbReference>
<name>A0A9Q0MAV0_BLOTA</name>
<dbReference type="InterPro" id="IPR050235">
    <property type="entry name" value="CK1_Ser-Thr_kinase"/>
</dbReference>
<accession>A0A9Q0MAV0</accession>
<sequence>MSSDELGGGSSSSLRLGEEFKKNAIVGYDYRILKRLGSGSFGDIYMGEHLNEQTKVAIKLENANDRSAQLFNEYKFYKMIGESTGYPKTYWFGQWDRYNVLVMDLLGKNLEDVFEICEQTFSLKTIILIVLQLLDRFQYLHSKNIAYRDVKPENFLLGSAGSPTQNIIHVVDFGLSKEYIDPVTNRHIPYREGKSLTGTARYMSINSHLGIEQSRRDDLEALGHLFVYFLRRGKLPWSGLKAPTLKDRYKKIGEVKQNIPVAELCSGYPEEFPYYLTYTRNLQFDEEPNYDMLKRCFSNLFSTLMFEDDNTYDWNNKLDYNF</sequence>
<evidence type="ECO:0000256" key="5">
    <source>
        <dbReference type="RuleBase" id="RU000304"/>
    </source>
</evidence>
<evidence type="ECO:0000256" key="4">
    <source>
        <dbReference type="PROSITE-ProRule" id="PRU10141"/>
    </source>
</evidence>
<dbReference type="GO" id="GO:0004674">
    <property type="term" value="F:protein serine/threonine kinase activity"/>
    <property type="evidence" value="ECO:0007669"/>
    <property type="project" value="UniProtKB-KW"/>
</dbReference>
<evidence type="ECO:0000259" key="6">
    <source>
        <dbReference type="PROSITE" id="PS50011"/>
    </source>
</evidence>
<reference evidence="7" key="1">
    <citation type="submission" date="2022-12" db="EMBL/GenBank/DDBJ databases">
        <title>Genome assemblies of Blomia tropicalis.</title>
        <authorList>
            <person name="Cui Y."/>
        </authorList>
    </citation>
    <scope>NUCLEOTIDE SEQUENCE</scope>
    <source>
        <tissue evidence="7">Adult mites</tissue>
    </source>
</reference>